<dbReference type="Pfam" id="PF13041">
    <property type="entry name" value="PPR_2"/>
    <property type="match status" value="4"/>
</dbReference>
<organism evidence="3 4">
    <name type="scientific">Actinidia chinensis var. chinensis</name>
    <name type="common">Chinese soft-hair kiwi</name>
    <dbReference type="NCBI Taxonomy" id="1590841"/>
    <lineage>
        <taxon>Eukaryota</taxon>
        <taxon>Viridiplantae</taxon>
        <taxon>Streptophyta</taxon>
        <taxon>Embryophyta</taxon>
        <taxon>Tracheophyta</taxon>
        <taxon>Spermatophyta</taxon>
        <taxon>Magnoliopsida</taxon>
        <taxon>eudicotyledons</taxon>
        <taxon>Gunneridae</taxon>
        <taxon>Pentapetalae</taxon>
        <taxon>asterids</taxon>
        <taxon>Ericales</taxon>
        <taxon>Actinidiaceae</taxon>
        <taxon>Actinidia</taxon>
    </lineage>
</organism>
<dbReference type="OMA" id="FRWMREV"/>
<feature type="repeat" description="PPR" evidence="2">
    <location>
        <begin position="419"/>
        <end position="449"/>
    </location>
</feature>
<dbReference type="EMBL" id="NKQK01000026">
    <property type="protein sequence ID" value="PSR90226.1"/>
    <property type="molecule type" value="Genomic_DNA"/>
</dbReference>
<dbReference type="GO" id="GO:0009451">
    <property type="term" value="P:RNA modification"/>
    <property type="evidence" value="ECO:0007669"/>
    <property type="project" value="InterPro"/>
</dbReference>
<dbReference type="Pfam" id="PF12854">
    <property type="entry name" value="PPR_1"/>
    <property type="match status" value="1"/>
</dbReference>
<dbReference type="Pfam" id="PF01535">
    <property type="entry name" value="PPR"/>
    <property type="match status" value="1"/>
</dbReference>
<dbReference type="FunFam" id="1.25.40.10:FF:000344">
    <property type="entry name" value="Pentatricopeptide repeat-containing protein"/>
    <property type="match status" value="1"/>
</dbReference>
<keyword evidence="4" id="KW-1185">Reference proteome</keyword>
<feature type="repeat" description="PPR" evidence="2">
    <location>
        <begin position="148"/>
        <end position="178"/>
    </location>
</feature>
<dbReference type="PANTHER" id="PTHR47926">
    <property type="entry name" value="PENTATRICOPEPTIDE REPEAT-CONTAINING PROTEIN"/>
    <property type="match status" value="1"/>
</dbReference>
<evidence type="ECO:0000256" key="2">
    <source>
        <dbReference type="PROSITE-ProRule" id="PRU00708"/>
    </source>
</evidence>
<dbReference type="AlphaFoldDB" id="A0A2R6PGD2"/>
<dbReference type="InParanoid" id="A0A2R6PGD2"/>
<reference evidence="4" key="2">
    <citation type="journal article" date="2018" name="BMC Genomics">
        <title>A manually annotated Actinidia chinensis var. chinensis (kiwifruit) genome highlights the challenges associated with draft genomes and gene prediction in plants.</title>
        <authorList>
            <person name="Pilkington S.M."/>
            <person name="Crowhurst R."/>
            <person name="Hilario E."/>
            <person name="Nardozza S."/>
            <person name="Fraser L."/>
            <person name="Peng Y."/>
            <person name="Gunaseelan K."/>
            <person name="Simpson R."/>
            <person name="Tahir J."/>
            <person name="Deroles S.C."/>
            <person name="Templeton K."/>
            <person name="Luo Z."/>
            <person name="Davy M."/>
            <person name="Cheng C."/>
            <person name="McNeilage M."/>
            <person name="Scaglione D."/>
            <person name="Liu Y."/>
            <person name="Zhang Q."/>
            <person name="Datson P."/>
            <person name="De Silva N."/>
            <person name="Gardiner S.E."/>
            <person name="Bassett H."/>
            <person name="Chagne D."/>
            <person name="McCallum J."/>
            <person name="Dzierzon H."/>
            <person name="Deng C."/>
            <person name="Wang Y.Y."/>
            <person name="Barron L."/>
            <person name="Manako K."/>
            <person name="Bowen J."/>
            <person name="Foster T.M."/>
            <person name="Erridge Z.A."/>
            <person name="Tiffin H."/>
            <person name="Waite C.N."/>
            <person name="Davies K.M."/>
            <person name="Grierson E.P."/>
            <person name="Laing W.A."/>
            <person name="Kirk R."/>
            <person name="Chen X."/>
            <person name="Wood M."/>
            <person name="Montefiori M."/>
            <person name="Brummell D.A."/>
            <person name="Schwinn K.E."/>
            <person name="Catanach A."/>
            <person name="Fullerton C."/>
            <person name="Li D."/>
            <person name="Meiyalaghan S."/>
            <person name="Nieuwenhuizen N."/>
            <person name="Read N."/>
            <person name="Prakash R."/>
            <person name="Hunter D."/>
            <person name="Zhang H."/>
            <person name="McKenzie M."/>
            <person name="Knabel M."/>
            <person name="Harris A."/>
            <person name="Allan A.C."/>
            <person name="Gleave A."/>
            <person name="Chen A."/>
            <person name="Janssen B.J."/>
            <person name="Plunkett B."/>
            <person name="Ampomah-Dwamena C."/>
            <person name="Voogd C."/>
            <person name="Leif D."/>
            <person name="Lafferty D."/>
            <person name="Souleyre E.J.F."/>
            <person name="Varkonyi-Gasic E."/>
            <person name="Gambi F."/>
            <person name="Hanley J."/>
            <person name="Yao J.L."/>
            <person name="Cheung J."/>
            <person name="David K.M."/>
            <person name="Warren B."/>
            <person name="Marsh K."/>
            <person name="Snowden K.C."/>
            <person name="Lin-Wang K."/>
            <person name="Brian L."/>
            <person name="Martinez-Sanchez M."/>
            <person name="Wang M."/>
            <person name="Ileperuma N."/>
            <person name="Macnee N."/>
            <person name="Campin R."/>
            <person name="McAtee P."/>
            <person name="Drummond R.S.M."/>
            <person name="Espley R.V."/>
            <person name="Ireland H.S."/>
            <person name="Wu R."/>
            <person name="Atkinson R.G."/>
            <person name="Karunairetnam S."/>
            <person name="Bulley S."/>
            <person name="Chunkath S."/>
            <person name="Hanley Z."/>
            <person name="Storey R."/>
            <person name="Thrimawithana A.H."/>
            <person name="Thomson S."/>
            <person name="David C."/>
            <person name="Testolin R."/>
            <person name="Huang H."/>
            <person name="Hellens R.P."/>
            <person name="Schaffer R.J."/>
        </authorList>
    </citation>
    <scope>NUCLEOTIDE SEQUENCE [LARGE SCALE GENOMIC DNA]</scope>
    <source>
        <strain evidence="4">cv. Red5</strain>
    </source>
</reference>
<dbReference type="InterPro" id="IPR046848">
    <property type="entry name" value="E_motif"/>
</dbReference>
<comment type="caution">
    <text evidence="3">The sequence shown here is derived from an EMBL/GenBank/DDBJ whole genome shotgun (WGS) entry which is preliminary data.</text>
</comment>
<keyword evidence="1" id="KW-0677">Repeat</keyword>
<dbReference type="InterPro" id="IPR002885">
    <property type="entry name" value="PPR_rpt"/>
</dbReference>
<dbReference type="STRING" id="1590841.A0A2R6PGD2"/>
<name>A0A2R6PGD2_ACTCC</name>
<gene>
    <name evidence="3" type="ORF">CEY00_Acc30426</name>
</gene>
<dbReference type="PROSITE" id="PS51375">
    <property type="entry name" value="PPR"/>
    <property type="match status" value="6"/>
</dbReference>
<dbReference type="FunFam" id="1.25.40.10:FF:000090">
    <property type="entry name" value="Pentatricopeptide repeat-containing protein, chloroplastic"/>
    <property type="match status" value="1"/>
</dbReference>
<feature type="repeat" description="PPR" evidence="2">
    <location>
        <begin position="350"/>
        <end position="384"/>
    </location>
</feature>
<dbReference type="Pfam" id="PF20431">
    <property type="entry name" value="E_motif"/>
    <property type="match status" value="1"/>
</dbReference>
<accession>A0A2R6PGD2</accession>
<evidence type="ECO:0000313" key="4">
    <source>
        <dbReference type="Proteomes" id="UP000241394"/>
    </source>
</evidence>
<dbReference type="Gramene" id="PSR90226">
    <property type="protein sequence ID" value="PSR90226"/>
    <property type="gene ID" value="CEY00_Acc30426"/>
</dbReference>
<dbReference type="OrthoDB" id="185373at2759"/>
<dbReference type="NCBIfam" id="TIGR00756">
    <property type="entry name" value="PPR"/>
    <property type="match status" value="6"/>
</dbReference>
<dbReference type="InterPro" id="IPR046960">
    <property type="entry name" value="PPR_At4g14850-like_plant"/>
</dbReference>
<dbReference type="InterPro" id="IPR011990">
    <property type="entry name" value="TPR-like_helical_dom_sf"/>
</dbReference>
<dbReference type="GO" id="GO:0003723">
    <property type="term" value="F:RNA binding"/>
    <property type="evidence" value="ECO:0007669"/>
    <property type="project" value="InterPro"/>
</dbReference>
<protein>
    <submittedName>
        <fullName evidence="3">Pentatricopeptide repeat-containing protein</fullName>
    </submittedName>
</protein>
<evidence type="ECO:0000313" key="3">
    <source>
        <dbReference type="EMBL" id="PSR90226.1"/>
    </source>
</evidence>
<reference evidence="3 4" key="1">
    <citation type="submission" date="2017-07" db="EMBL/GenBank/DDBJ databases">
        <title>An improved, manually edited Actinidia chinensis var. chinensis (kiwifruit) genome highlights the challenges associated with draft genomes and gene prediction in plants.</title>
        <authorList>
            <person name="Pilkington S."/>
            <person name="Crowhurst R."/>
            <person name="Hilario E."/>
            <person name="Nardozza S."/>
            <person name="Fraser L."/>
            <person name="Peng Y."/>
            <person name="Gunaseelan K."/>
            <person name="Simpson R."/>
            <person name="Tahir J."/>
            <person name="Deroles S."/>
            <person name="Templeton K."/>
            <person name="Luo Z."/>
            <person name="Davy M."/>
            <person name="Cheng C."/>
            <person name="Mcneilage M."/>
            <person name="Scaglione D."/>
            <person name="Liu Y."/>
            <person name="Zhang Q."/>
            <person name="Datson P."/>
            <person name="De Silva N."/>
            <person name="Gardiner S."/>
            <person name="Bassett H."/>
            <person name="Chagne D."/>
            <person name="Mccallum J."/>
            <person name="Dzierzon H."/>
            <person name="Deng C."/>
            <person name="Wang Y.-Y."/>
            <person name="Barron N."/>
            <person name="Manako K."/>
            <person name="Bowen J."/>
            <person name="Foster T."/>
            <person name="Erridge Z."/>
            <person name="Tiffin H."/>
            <person name="Waite C."/>
            <person name="Davies K."/>
            <person name="Grierson E."/>
            <person name="Laing W."/>
            <person name="Kirk R."/>
            <person name="Chen X."/>
            <person name="Wood M."/>
            <person name="Montefiori M."/>
            <person name="Brummell D."/>
            <person name="Schwinn K."/>
            <person name="Catanach A."/>
            <person name="Fullerton C."/>
            <person name="Li D."/>
            <person name="Meiyalaghan S."/>
            <person name="Nieuwenhuizen N."/>
            <person name="Read N."/>
            <person name="Prakash R."/>
            <person name="Hunter D."/>
            <person name="Zhang H."/>
            <person name="Mckenzie M."/>
            <person name="Knabel M."/>
            <person name="Harris A."/>
            <person name="Allan A."/>
            <person name="Chen A."/>
            <person name="Janssen B."/>
            <person name="Plunkett B."/>
            <person name="Dwamena C."/>
            <person name="Voogd C."/>
            <person name="Leif D."/>
            <person name="Lafferty D."/>
            <person name="Souleyre E."/>
            <person name="Varkonyi-Gasic E."/>
            <person name="Gambi F."/>
            <person name="Hanley J."/>
            <person name="Yao J.-L."/>
            <person name="Cheung J."/>
            <person name="David K."/>
            <person name="Warren B."/>
            <person name="Marsh K."/>
            <person name="Snowden K."/>
            <person name="Lin-Wang K."/>
            <person name="Brian L."/>
            <person name="Martinez-Sanchez M."/>
            <person name="Wang M."/>
            <person name="Ileperuma N."/>
            <person name="Macnee N."/>
            <person name="Campin R."/>
            <person name="Mcatee P."/>
            <person name="Drummond R."/>
            <person name="Espley R."/>
            <person name="Ireland H."/>
            <person name="Wu R."/>
            <person name="Atkinson R."/>
            <person name="Karunairetnam S."/>
            <person name="Bulley S."/>
            <person name="Chunkath S."/>
            <person name="Hanley Z."/>
            <person name="Storey R."/>
            <person name="Thrimawithana A."/>
            <person name="Thomson S."/>
            <person name="David C."/>
            <person name="Testolin R."/>
        </authorList>
    </citation>
    <scope>NUCLEOTIDE SEQUENCE [LARGE SCALE GENOMIC DNA]</scope>
    <source>
        <strain evidence="4">cv. Red5</strain>
        <tissue evidence="3">Young leaf</tissue>
    </source>
</reference>
<sequence length="538" mass="59618">MKCPLLSPTYLSVDNLSWLKKCMKAKALRPCKQIHALLLASGVDMKPDSINSKLIAMYASCGDLNSAKLIFQKTQNPNVFALNWMISASAFNGYHEEAIGYFSFLQKSKILPNGYTFSVVLKACVGLMDVKKGKEIHAMICKMDFESDVAVGNGLIDMYCKCGNVSSARKVFDEMSIRDVASWTSMICGYSNVGKIGESFVLFEKMKLEGLEPNKFTWNVMIVGHARRGDCNGALTMFSSMTREGLVPDLATWNAVISGFVQSHKTDEAVKLFQEMLKIGVKPNHMTVTGLLPLCGLTGSLLMAKAIHGLIYRIGLDINVYVSSALIDAYSRCSSVIQAQNVFDSIPVKNVASWNAMIGCYGKNSMVDLSVQLFEMMRDEGIQPNEVTLTCVLSACSHGGLVEKEIFRSMKENYGFEVSKEHYACVVDILCRSGRMEEAYELVKQMPIEVTNSIVGAFFNGCKIHNRKDLATKLAEDILSMELKMAEGFVTLSNIYAADGEWEEVENVRKLMKEKGVHKKPGSSWIEKRDKSAELTQG</sequence>
<dbReference type="PANTHER" id="PTHR47926:SF453">
    <property type="entry name" value="PENTATRICOPEPTIDE REPEAT (PPR) SUPERFAMILY PROTEIN"/>
    <property type="match status" value="1"/>
</dbReference>
<dbReference type="Proteomes" id="UP000241394">
    <property type="component" value="Chromosome LG26"/>
</dbReference>
<evidence type="ECO:0000256" key="1">
    <source>
        <dbReference type="ARBA" id="ARBA00022737"/>
    </source>
</evidence>
<proteinExistence type="predicted"/>
<feature type="repeat" description="PPR" evidence="2">
    <location>
        <begin position="249"/>
        <end position="283"/>
    </location>
</feature>
<feature type="repeat" description="PPR" evidence="2">
    <location>
        <begin position="214"/>
        <end position="248"/>
    </location>
</feature>
<feature type="repeat" description="PPR" evidence="2">
    <location>
        <begin position="179"/>
        <end position="213"/>
    </location>
</feature>
<dbReference type="Gene3D" id="1.25.40.10">
    <property type="entry name" value="Tetratricopeptide repeat domain"/>
    <property type="match status" value="4"/>
</dbReference>